<keyword evidence="1" id="KW-1133">Transmembrane helix</keyword>
<sequence length="164" mass="18231">MIDALQLYFSLPLFLFSKPQSYMCLIKIQLLKPYLSNAIATPSLTPLLPSVMMRNPNSLHNPNHHQQRIGEDKENAKPSISDSSFSFIPQSLSIFTWVLGILVVLMFIPIDEKSKWGVSVASLRYINVAMVTVLKNFTNVLTALIILAISGGITDLSYNVVGYA</sequence>
<feature type="transmembrane region" description="Helical" evidence="1">
    <location>
        <begin position="141"/>
        <end position="161"/>
    </location>
</feature>
<dbReference type="AlphaFoldDB" id="A0AAU9PHR2"/>
<proteinExistence type="predicted"/>
<evidence type="ECO:0000256" key="1">
    <source>
        <dbReference type="SAM" id="Phobius"/>
    </source>
</evidence>
<evidence type="ECO:0000313" key="3">
    <source>
        <dbReference type="Proteomes" id="UP001157418"/>
    </source>
</evidence>
<comment type="caution">
    <text evidence="2">The sequence shown here is derived from an EMBL/GenBank/DDBJ whole genome shotgun (WGS) entry which is preliminary data.</text>
</comment>
<keyword evidence="3" id="KW-1185">Reference proteome</keyword>
<accession>A0AAU9PHR2</accession>
<reference evidence="2 3" key="1">
    <citation type="submission" date="2022-01" db="EMBL/GenBank/DDBJ databases">
        <authorList>
            <person name="Xiong W."/>
            <person name="Schranz E."/>
        </authorList>
    </citation>
    <scope>NUCLEOTIDE SEQUENCE [LARGE SCALE GENOMIC DNA]</scope>
</reference>
<feature type="transmembrane region" description="Helical" evidence="1">
    <location>
        <begin position="92"/>
        <end position="110"/>
    </location>
</feature>
<evidence type="ECO:0000313" key="2">
    <source>
        <dbReference type="EMBL" id="CAH1449286.1"/>
    </source>
</evidence>
<name>A0AAU9PHR2_9ASTR</name>
<keyword evidence="1" id="KW-0812">Transmembrane</keyword>
<dbReference type="EMBL" id="CAKMRJ010005634">
    <property type="protein sequence ID" value="CAH1449286.1"/>
    <property type="molecule type" value="Genomic_DNA"/>
</dbReference>
<gene>
    <name evidence="2" type="ORF">LVIROSA_LOCUS34776</name>
</gene>
<protein>
    <submittedName>
        <fullName evidence="2">Uncharacterized protein</fullName>
    </submittedName>
</protein>
<organism evidence="2 3">
    <name type="scientific">Lactuca virosa</name>
    <dbReference type="NCBI Taxonomy" id="75947"/>
    <lineage>
        <taxon>Eukaryota</taxon>
        <taxon>Viridiplantae</taxon>
        <taxon>Streptophyta</taxon>
        <taxon>Embryophyta</taxon>
        <taxon>Tracheophyta</taxon>
        <taxon>Spermatophyta</taxon>
        <taxon>Magnoliopsida</taxon>
        <taxon>eudicotyledons</taxon>
        <taxon>Gunneridae</taxon>
        <taxon>Pentapetalae</taxon>
        <taxon>asterids</taxon>
        <taxon>campanulids</taxon>
        <taxon>Asterales</taxon>
        <taxon>Asteraceae</taxon>
        <taxon>Cichorioideae</taxon>
        <taxon>Cichorieae</taxon>
        <taxon>Lactucinae</taxon>
        <taxon>Lactuca</taxon>
    </lineage>
</organism>
<keyword evidence="1" id="KW-0472">Membrane</keyword>
<dbReference type="Proteomes" id="UP001157418">
    <property type="component" value="Unassembled WGS sequence"/>
</dbReference>